<evidence type="ECO:0000313" key="13">
    <source>
        <dbReference type="Proteomes" id="UP001165289"/>
    </source>
</evidence>
<keyword evidence="13" id="KW-1185">Reference proteome</keyword>
<organism evidence="12 13">
    <name type="scientific">Oopsacas minuta</name>
    <dbReference type="NCBI Taxonomy" id="111878"/>
    <lineage>
        <taxon>Eukaryota</taxon>
        <taxon>Metazoa</taxon>
        <taxon>Porifera</taxon>
        <taxon>Hexactinellida</taxon>
        <taxon>Hexasterophora</taxon>
        <taxon>Lyssacinosida</taxon>
        <taxon>Leucopsacidae</taxon>
        <taxon>Oopsacas</taxon>
    </lineage>
</organism>
<dbReference type="EMBL" id="JAKMXF010000297">
    <property type="protein sequence ID" value="KAI6652772.1"/>
    <property type="molecule type" value="Genomic_DNA"/>
</dbReference>
<evidence type="ECO:0000313" key="12">
    <source>
        <dbReference type="EMBL" id="KAI6652772.1"/>
    </source>
</evidence>
<dbReference type="GO" id="GO:0005743">
    <property type="term" value="C:mitochondrial inner membrane"/>
    <property type="evidence" value="ECO:0007669"/>
    <property type="project" value="UniProtKB-SubCell"/>
</dbReference>
<accession>A0AAV7JV39</accession>
<evidence type="ECO:0000256" key="5">
    <source>
        <dbReference type="ARBA" id="ARBA00022737"/>
    </source>
</evidence>
<comment type="similarity">
    <text evidence="2 11">Belongs to the mitochondrial carrier (TC 2.A.29) family.</text>
</comment>
<protein>
    <submittedName>
        <fullName evidence="12">Calcium-binding mitochondrial carrier protein SCaMC-1 isoform X2</fullName>
    </submittedName>
</protein>
<dbReference type="Pfam" id="PF00153">
    <property type="entry name" value="Mito_carr"/>
    <property type="match status" value="3"/>
</dbReference>
<dbReference type="Gene3D" id="1.50.40.10">
    <property type="entry name" value="Mitochondrial carrier domain"/>
    <property type="match status" value="1"/>
</dbReference>
<dbReference type="InterPro" id="IPR002067">
    <property type="entry name" value="MCP"/>
</dbReference>
<evidence type="ECO:0000256" key="8">
    <source>
        <dbReference type="ARBA" id="ARBA00023128"/>
    </source>
</evidence>
<sequence>MPSDIKAHRGLGSTDGPSISADAKIPSVSFLGEINIEKMKSELHIENNLISVSELVGILEERYNYAIAKEIKLSALSLFNSDKLTMEQVQTLLAPQKNQLWVKFCRLNNHVPKSEEDILLAFKHFGLNFSLDEARYFRNKMNSQGEFVIGMNDWRQFLLLHPYSIDKSKMNIWREHASFLDIGEDFLIPDDFSEHEKISGFWWRQLASGAGAGIVSRTCTAPLDRLKVLMQTQSLMERKLRLLEGFKGMLAEGGVLSLWRGNGVNVLKIAPETSIKFYAYETVKSLINENTSELTVGQRFLAGSLAGSFAQTAIYPLEVVKTRLAIAHNNQYAGLWDCVGRILSGEGVRGFFKGWVPNMLGILPYAGIDLTIYETSKNEYLKRYHPNSHGDPGVFLPVACGTFSCTCGQLCCYPLSLVRTRLQARVVNKVSMVQIFKEIINTDGILGLYRGLYPNCLKVVPAVSISYLVYERLRTGLGVYRG</sequence>
<evidence type="ECO:0000256" key="2">
    <source>
        <dbReference type="ARBA" id="ARBA00006375"/>
    </source>
</evidence>
<keyword evidence="7" id="KW-1133">Transmembrane helix</keyword>
<dbReference type="SUPFAM" id="SSF103506">
    <property type="entry name" value="Mitochondrial carrier"/>
    <property type="match status" value="1"/>
</dbReference>
<gene>
    <name evidence="12" type="ORF">LOD99_4158</name>
</gene>
<evidence type="ECO:0000256" key="9">
    <source>
        <dbReference type="ARBA" id="ARBA00023136"/>
    </source>
</evidence>
<dbReference type="AlphaFoldDB" id="A0AAV7JV39"/>
<name>A0AAV7JV39_9METZ</name>
<comment type="caution">
    <text evidence="12">The sequence shown here is derived from an EMBL/GenBank/DDBJ whole genome shotgun (WGS) entry which is preliminary data.</text>
</comment>
<evidence type="ECO:0000256" key="4">
    <source>
        <dbReference type="ARBA" id="ARBA00022692"/>
    </source>
</evidence>
<reference evidence="12 13" key="1">
    <citation type="journal article" date="2023" name="BMC Biol.">
        <title>The compact genome of the sponge Oopsacas minuta (Hexactinellida) is lacking key metazoan core genes.</title>
        <authorList>
            <person name="Santini S."/>
            <person name="Schenkelaars Q."/>
            <person name="Jourda C."/>
            <person name="Duchesne M."/>
            <person name="Belahbib H."/>
            <person name="Rocher C."/>
            <person name="Selva M."/>
            <person name="Riesgo A."/>
            <person name="Vervoort M."/>
            <person name="Leys S.P."/>
            <person name="Kodjabachian L."/>
            <person name="Le Bivic A."/>
            <person name="Borchiellini C."/>
            <person name="Claverie J.M."/>
            <person name="Renard E."/>
        </authorList>
    </citation>
    <scope>NUCLEOTIDE SEQUENCE [LARGE SCALE GENOMIC DNA]</scope>
    <source>
        <strain evidence="12">SPO-2</strain>
    </source>
</reference>
<keyword evidence="4 10" id="KW-0812">Transmembrane</keyword>
<evidence type="ECO:0000256" key="11">
    <source>
        <dbReference type="RuleBase" id="RU000488"/>
    </source>
</evidence>
<feature type="repeat" description="Solcar" evidence="10">
    <location>
        <begin position="200"/>
        <end position="286"/>
    </location>
</feature>
<evidence type="ECO:0000256" key="6">
    <source>
        <dbReference type="ARBA" id="ARBA00022792"/>
    </source>
</evidence>
<evidence type="ECO:0000256" key="7">
    <source>
        <dbReference type="ARBA" id="ARBA00022989"/>
    </source>
</evidence>
<dbReference type="PANTHER" id="PTHR24089">
    <property type="entry name" value="SOLUTE CARRIER FAMILY 25"/>
    <property type="match status" value="1"/>
</dbReference>
<keyword evidence="9 10" id="KW-0472">Membrane</keyword>
<dbReference type="GO" id="GO:0055085">
    <property type="term" value="P:transmembrane transport"/>
    <property type="evidence" value="ECO:0007669"/>
    <property type="project" value="InterPro"/>
</dbReference>
<evidence type="ECO:0000256" key="1">
    <source>
        <dbReference type="ARBA" id="ARBA00004448"/>
    </source>
</evidence>
<keyword evidence="8" id="KW-0496">Mitochondrion</keyword>
<evidence type="ECO:0000256" key="3">
    <source>
        <dbReference type="ARBA" id="ARBA00022448"/>
    </source>
</evidence>
<evidence type="ECO:0000256" key="10">
    <source>
        <dbReference type="PROSITE-ProRule" id="PRU00282"/>
    </source>
</evidence>
<dbReference type="InterPro" id="IPR023395">
    <property type="entry name" value="MCP_dom_sf"/>
</dbReference>
<dbReference type="Proteomes" id="UP001165289">
    <property type="component" value="Unassembled WGS sequence"/>
</dbReference>
<proteinExistence type="inferred from homology"/>
<keyword evidence="3 11" id="KW-0813">Transport</keyword>
<keyword evidence="6" id="KW-0999">Mitochondrion inner membrane</keyword>
<feature type="repeat" description="Solcar" evidence="10">
    <location>
        <begin position="294"/>
        <end position="379"/>
    </location>
</feature>
<keyword evidence="5" id="KW-0677">Repeat</keyword>
<dbReference type="PRINTS" id="PR00926">
    <property type="entry name" value="MITOCARRIER"/>
</dbReference>
<feature type="repeat" description="Solcar" evidence="10">
    <location>
        <begin position="392"/>
        <end position="476"/>
    </location>
</feature>
<dbReference type="FunFam" id="1.50.40.10:FF:000003">
    <property type="entry name" value="Putative calcium-binding mitochondrial carrier protein scamc-2"/>
    <property type="match status" value="1"/>
</dbReference>
<dbReference type="InterPro" id="IPR018108">
    <property type="entry name" value="MCP_transmembrane"/>
</dbReference>
<comment type="subcellular location">
    <subcellularLocation>
        <location evidence="1">Mitochondrion inner membrane</location>
        <topology evidence="1">Multi-pass membrane protein</topology>
    </subcellularLocation>
</comment>
<dbReference type="PROSITE" id="PS50920">
    <property type="entry name" value="SOLCAR"/>
    <property type="match status" value="3"/>
</dbReference>